<name>B9SX56_RICCO</name>
<dbReference type="InParanoid" id="B9SX56"/>
<gene>
    <name evidence="4" type="ORF">RCOM_0547710</name>
</gene>
<evidence type="ECO:0000256" key="1">
    <source>
        <dbReference type="ARBA" id="ARBA00022837"/>
    </source>
</evidence>
<organism evidence="4 5">
    <name type="scientific">Ricinus communis</name>
    <name type="common">Castor bean</name>
    <dbReference type="NCBI Taxonomy" id="3988"/>
    <lineage>
        <taxon>Eukaryota</taxon>
        <taxon>Viridiplantae</taxon>
        <taxon>Streptophyta</taxon>
        <taxon>Embryophyta</taxon>
        <taxon>Tracheophyta</taxon>
        <taxon>Spermatophyta</taxon>
        <taxon>Magnoliopsida</taxon>
        <taxon>eudicotyledons</taxon>
        <taxon>Gunneridae</taxon>
        <taxon>Pentapetalae</taxon>
        <taxon>rosids</taxon>
        <taxon>fabids</taxon>
        <taxon>Malpighiales</taxon>
        <taxon>Euphorbiaceae</taxon>
        <taxon>Acalyphoideae</taxon>
        <taxon>Acalypheae</taxon>
        <taxon>Ricinus</taxon>
    </lineage>
</organism>
<dbReference type="PROSITE" id="PS50222">
    <property type="entry name" value="EF_HAND_2"/>
    <property type="match status" value="1"/>
</dbReference>
<dbReference type="EMBL" id="EQ974217">
    <property type="protein sequence ID" value="EEF31805.1"/>
    <property type="molecule type" value="Genomic_DNA"/>
</dbReference>
<evidence type="ECO:0000259" key="3">
    <source>
        <dbReference type="PROSITE" id="PS50222"/>
    </source>
</evidence>
<proteinExistence type="predicted"/>
<protein>
    <recommendedName>
        <fullName evidence="3">EF-hand domain-containing protein</fullName>
    </recommendedName>
</protein>
<reference evidence="5" key="1">
    <citation type="journal article" date="2010" name="Nat. Biotechnol.">
        <title>Draft genome sequence of the oilseed species Ricinus communis.</title>
        <authorList>
            <person name="Chan A.P."/>
            <person name="Crabtree J."/>
            <person name="Zhao Q."/>
            <person name="Lorenzi H."/>
            <person name="Orvis J."/>
            <person name="Puiu D."/>
            <person name="Melake-Berhan A."/>
            <person name="Jones K.M."/>
            <person name="Redman J."/>
            <person name="Chen G."/>
            <person name="Cahoon E.B."/>
            <person name="Gedil M."/>
            <person name="Stanke M."/>
            <person name="Haas B.J."/>
            <person name="Wortman J.R."/>
            <person name="Fraser-Liggett C.M."/>
            <person name="Ravel J."/>
            <person name="Rabinowicz P.D."/>
        </authorList>
    </citation>
    <scope>NUCLEOTIDE SEQUENCE [LARGE SCALE GENOMIC DNA]</scope>
    <source>
        <strain evidence="5">cv. Hale</strain>
    </source>
</reference>
<sequence>MTSSPTSNSPVEIEWRRDVMERVFKQFDEDSDGKLSAVEVIRFLFLQEDSKIEICQILQAFDDGEDSFFRSLRNMNSFDLSLPLLGLIFKDMQAKAFNWKSSEEDHVVIDIEQLNVLLPVVPDEYTNISKLRDMFLGLTGQAAVSFVAYAPSTRPLNVLMAANSLAFLLLLLSFWVRGKKLVSAERIMGSLGIGFAVLVFFLMMGMISIPVKIT</sequence>
<dbReference type="Gene3D" id="1.10.238.10">
    <property type="entry name" value="EF-hand"/>
    <property type="match status" value="1"/>
</dbReference>
<dbReference type="AlphaFoldDB" id="B9SX56"/>
<evidence type="ECO:0000313" key="4">
    <source>
        <dbReference type="EMBL" id="EEF31805.1"/>
    </source>
</evidence>
<keyword evidence="2" id="KW-1133">Transmembrane helix</keyword>
<dbReference type="Proteomes" id="UP000008311">
    <property type="component" value="Unassembled WGS sequence"/>
</dbReference>
<dbReference type="SUPFAM" id="SSF47473">
    <property type="entry name" value="EF-hand"/>
    <property type="match status" value="1"/>
</dbReference>
<keyword evidence="2" id="KW-0812">Transmembrane</keyword>
<accession>B9SX56</accession>
<feature type="domain" description="EF-hand" evidence="3">
    <location>
        <begin position="15"/>
        <end position="50"/>
    </location>
</feature>
<dbReference type="InterPro" id="IPR002048">
    <property type="entry name" value="EF_hand_dom"/>
</dbReference>
<feature type="transmembrane region" description="Helical" evidence="2">
    <location>
        <begin position="158"/>
        <end position="176"/>
    </location>
</feature>
<keyword evidence="2" id="KW-0472">Membrane</keyword>
<keyword evidence="5" id="KW-1185">Reference proteome</keyword>
<dbReference type="InterPro" id="IPR018247">
    <property type="entry name" value="EF_Hand_1_Ca_BS"/>
</dbReference>
<dbReference type="InterPro" id="IPR011992">
    <property type="entry name" value="EF-hand-dom_pair"/>
</dbReference>
<feature type="transmembrane region" description="Helical" evidence="2">
    <location>
        <begin position="188"/>
        <end position="209"/>
    </location>
</feature>
<dbReference type="PROSITE" id="PS00018">
    <property type="entry name" value="EF_HAND_1"/>
    <property type="match status" value="1"/>
</dbReference>
<keyword evidence="1" id="KW-0106">Calcium</keyword>
<evidence type="ECO:0000313" key="5">
    <source>
        <dbReference type="Proteomes" id="UP000008311"/>
    </source>
</evidence>
<dbReference type="GO" id="GO:0005509">
    <property type="term" value="F:calcium ion binding"/>
    <property type="evidence" value="ECO:0007669"/>
    <property type="project" value="InterPro"/>
</dbReference>
<evidence type="ECO:0000256" key="2">
    <source>
        <dbReference type="SAM" id="Phobius"/>
    </source>
</evidence>